<dbReference type="Proteomes" id="UP000838324">
    <property type="component" value="Unassembled WGS sequence"/>
</dbReference>
<accession>A0ABM9CY39</accession>
<keyword evidence="2" id="KW-1185">Reference proteome</keyword>
<sequence>MRTHWYDLGLSEIGSKTGEKRSIADILNFFNLKMADYYNILTIFLRKRG</sequence>
<protein>
    <submittedName>
        <fullName evidence="1">Uncharacterized protein</fullName>
    </submittedName>
</protein>
<reference evidence="1" key="1">
    <citation type="submission" date="2022-01" db="EMBL/GenBank/DDBJ databases">
        <authorList>
            <person name="Criscuolo A."/>
        </authorList>
    </citation>
    <scope>NUCLEOTIDE SEQUENCE</scope>
    <source>
        <strain evidence="1">CIP111892</strain>
    </source>
</reference>
<comment type="caution">
    <text evidence="1">The sequence shown here is derived from an EMBL/GenBank/DDBJ whole genome shotgun (WGS) entry which is preliminary data.</text>
</comment>
<evidence type="ECO:0000313" key="2">
    <source>
        <dbReference type="Proteomes" id="UP000838324"/>
    </source>
</evidence>
<gene>
    <name evidence="1" type="ORF">PAECIP111892_05680</name>
</gene>
<evidence type="ECO:0000313" key="1">
    <source>
        <dbReference type="EMBL" id="CAH1225873.1"/>
    </source>
</evidence>
<proteinExistence type="predicted"/>
<dbReference type="EMBL" id="CAKMMG010000017">
    <property type="protein sequence ID" value="CAH1225873.1"/>
    <property type="molecule type" value="Genomic_DNA"/>
</dbReference>
<organism evidence="1 2">
    <name type="scientific">Paenibacillus auburnensis</name>
    <dbReference type="NCBI Taxonomy" id="2905649"/>
    <lineage>
        <taxon>Bacteria</taxon>
        <taxon>Bacillati</taxon>
        <taxon>Bacillota</taxon>
        <taxon>Bacilli</taxon>
        <taxon>Bacillales</taxon>
        <taxon>Paenibacillaceae</taxon>
        <taxon>Paenibacillus</taxon>
    </lineage>
</organism>
<name>A0ABM9CY39_9BACL</name>